<dbReference type="PANTHER" id="PTHR37625:SF4">
    <property type="entry name" value="OUTER MEMBRANE LIPOPROTEIN"/>
    <property type="match status" value="1"/>
</dbReference>
<keyword evidence="1" id="KW-0732">Signal</keyword>
<dbReference type="EMBL" id="VMHM01000012">
    <property type="protein sequence ID" value="TSJ98139.1"/>
    <property type="molecule type" value="Genomic_DNA"/>
</dbReference>
<dbReference type="Proteomes" id="UP000319483">
    <property type="component" value="Unassembled WGS sequence"/>
</dbReference>
<protein>
    <submittedName>
        <fullName evidence="2">Type VI secretion system lipoprotein TssJ</fullName>
    </submittedName>
</protein>
<sequence>MKRINLFIICLLTICLSGCGIAQGVKKGATSIGNSIFSWDIKTLHLDITARAELNLDDEEKSSPVVIRIYQLTKDTAFKSASYQNLVDQDNDELKATLLDTKEIVLKPDTSASIEIPFDSRANFAAVVALYNDPDLKADNWRLVLKRSDLRITKARKIEASKYIIKLVDKD</sequence>
<feature type="chain" id="PRO_5022774812" evidence="1">
    <location>
        <begin position="23"/>
        <end position="171"/>
    </location>
</feature>
<dbReference type="InterPro" id="IPR017734">
    <property type="entry name" value="T6SS_SciN"/>
</dbReference>
<comment type="caution">
    <text evidence="2">The sequence shown here is derived from an EMBL/GenBank/DDBJ whole genome shotgun (WGS) entry which is preliminary data.</text>
</comment>
<dbReference type="RefSeq" id="WP_039128589.1">
    <property type="nucleotide sequence ID" value="NZ_CAMLBV010000005.1"/>
</dbReference>
<accession>A0A556SAG9</accession>
<proteinExistence type="predicted"/>
<keyword evidence="2" id="KW-0449">Lipoprotein</keyword>
<gene>
    <name evidence="2" type="primary">tssJ</name>
    <name evidence="2" type="ORF">FPQ15_09500</name>
</gene>
<evidence type="ECO:0000256" key="1">
    <source>
        <dbReference type="SAM" id="SignalP"/>
    </source>
</evidence>
<feature type="signal peptide" evidence="1">
    <location>
        <begin position="1"/>
        <end position="22"/>
    </location>
</feature>
<dbReference type="InterPro" id="IPR038706">
    <property type="entry name" value="Type_VI_SciN-like_sf"/>
</dbReference>
<dbReference type="Pfam" id="PF12790">
    <property type="entry name" value="T6SS-SciN"/>
    <property type="match status" value="1"/>
</dbReference>
<dbReference type="NCBIfam" id="TIGR03352">
    <property type="entry name" value="VI_chp_3"/>
    <property type="match status" value="1"/>
</dbReference>
<dbReference type="PANTHER" id="PTHR37625">
    <property type="entry name" value="OUTER MEMBRANE LIPOPROTEIN-RELATED"/>
    <property type="match status" value="1"/>
</dbReference>
<evidence type="ECO:0000313" key="2">
    <source>
        <dbReference type="EMBL" id="TSJ98139.1"/>
    </source>
</evidence>
<evidence type="ECO:0000313" key="3">
    <source>
        <dbReference type="Proteomes" id="UP000319483"/>
    </source>
</evidence>
<name>A0A556SAG9_9GAMM</name>
<organism evidence="2 3">
    <name type="scientific">Gilliamella apicola</name>
    <dbReference type="NCBI Taxonomy" id="1196095"/>
    <lineage>
        <taxon>Bacteria</taxon>
        <taxon>Pseudomonadati</taxon>
        <taxon>Pseudomonadota</taxon>
        <taxon>Gammaproteobacteria</taxon>
        <taxon>Orbales</taxon>
        <taxon>Orbaceae</taxon>
        <taxon>Gilliamella</taxon>
    </lineage>
</organism>
<dbReference type="AlphaFoldDB" id="A0A556SAG9"/>
<reference evidence="2 3" key="1">
    <citation type="submission" date="2019-07" db="EMBL/GenBank/DDBJ databases">
        <title>Gilliamella genomes.</title>
        <authorList>
            <person name="Zheng H."/>
        </authorList>
    </citation>
    <scope>NUCLEOTIDE SEQUENCE [LARGE SCALE GENOMIC DNA]</scope>
    <source>
        <strain evidence="2 3">W8127</strain>
    </source>
</reference>
<dbReference type="Gene3D" id="2.60.40.4150">
    <property type="entry name" value="Type VI secretion system, lipoprotein SciN"/>
    <property type="match status" value="1"/>
</dbReference>